<comment type="caution">
    <text evidence="5">The sequence shown here is derived from an EMBL/GenBank/DDBJ whole genome shotgun (WGS) entry which is preliminary data.</text>
</comment>
<dbReference type="InterPro" id="IPR001646">
    <property type="entry name" value="5peptide_repeat"/>
</dbReference>
<dbReference type="InterPro" id="IPR013105">
    <property type="entry name" value="TPR_2"/>
</dbReference>
<keyword evidence="2 3" id="KW-0802">TPR repeat</keyword>
<evidence type="ECO:0000313" key="6">
    <source>
        <dbReference type="Proteomes" id="UP001525890"/>
    </source>
</evidence>
<name>A0ABT2ML78_9CYAN</name>
<evidence type="ECO:0000313" key="5">
    <source>
        <dbReference type="EMBL" id="MCT7964740.1"/>
    </source>
</evidence>
<dbReference type="InterPro" id="IPR011990">
    <property type="entry name" value="TPR-like_helical_dom_sf"/>
</dbReference>
<organism evidence="5 6">
    <name type="scientific">Laspinema palackyanum D2a</name>
    <dbReference type="NCBI Taxonomy" id="2953684"/>
    <lineage>
        <taxon>Bacteria</taxon>
        <taxon>Bacillati</taxon>
        <taxon>Cyanobacteriota</taxon>
        <taxon>Cyanophyceae</taxon>
        <taxon>Oscillatoriophycideae</taxon>
        <taxon>Oscillatoriales</taxon>
        <taxon>Laspinemataceae</taxon>
        <taxon>Laspinema</taxon>
        <taxon>Laspinema palackyanum</taxon>
    </lineage>
</organism>
<keyword evidence="6" id="KW-1185">Reference proteome</keyword>
<dbReference type="Gene3D" id="1.25.40.10">
    <property type="entry name" value="Tetratricopeptide repeat domain"/>
    <property type="match status" value="1"/>
</dbReference>
<dbReference type="SUPFAM" id="SSF48452">
    <property type="entry name" value="TPR-like"/>
    <property type="match status" value="1"/>
</dbReference>
<protein>
    <submittedName>
        <fullName evidence="5">Pentapeptide repeat-containing protein</fullName>
    </submittedName>
</protein>
<feature type="chain" id="PRO_5047333005" evidence="4">
    <location>
        <begin position="24"/>
        <end position="256"/>
    </location>
</feature>
<dbReference type="Pfam" id="PF00805">
    <property type="entry name" value="Pentapeptide"/>
    <property type="match status" value="2"/>
</dbReference>
<dbReference type="Proteomes" id="UP001525890">
    <property type="component" value="Unassembled WGS sequence"/>
</dbReference>
<keyword evidence="4" id="KW-0732">Signal</keyword>
<feature type="repeat" description="TPR" evidence="3">
    <location>
        <begin position="141"/>
        <end position="174"/>
    </location>
</feature>
<dbReference type="PANTHER" id="PTHR47200:SF2">
    <property type="entry name" value="THYLAKOID LUMENAL 15 KDA PROTEIN 1, CHLOROPLASTIC"/>
    <property type="match status" value="1"/>
</dbReference>
<dbReference type="PROSITE" id="PS50005">
    <property type="entry name" value="TPR"/>
    <property type="match status" value="1"/>
</dbReference>
<evidence type="ECO:0000256" key="3">
    <source>
        <dbReference type="PROSITE-ProRule" id="PRU00339"/>
    </source>
</evidence>
<gene>
    <name evidence="5" type="ORF">NG799_00165</name>
</gene>
<proteinExistence type="predicted"/>
<dbReference type="Pfam" id="PF07719">
    <property type="entry name" value="TPR_2"/>
    <property type="match status" value="1"/>
</dbReference>
<dbReference type="SMART" id="SM00028">
    <property type="entry name" value="TPR"/>
    <property type="match status" value="1"/>
</dbReference>
<accession>A0ABT2ML78</accession>
<evidence type="ECO:0000256" key="4">
    <source>
        <dbReference type="SAM" id="SignalP"/>
    </source>
</evidence>
<sequence length="256" mass="26965">MNRKFLIPSVLLSTLCFTSVATAENIQHTQQLLSTKQCAQCDLSGAGLVMANLANAQLSGANLVRANLSRAQLTGANLSGADLQGASLFGANLMGVNLQGADLRGADLREAYLVDVDLTGAQLDGANLQGAIGTPRTVLAVEDVYNWGVAEAQRNNHKKAIAYFEQALVLDPEFAPAYLARSIVRADTGDFSGAQGDAEYAKQLFAIQNNTQAFEATEVLLAQIAAAQNPEEGESGGGGFMRFVGSMGVLLLRLML</sequence>
<dbReference type="InterPro" id="IPR019734">
    <property type="entry name" value="TPR_rpt"/>
</dbReference>
<dbReference type="PANTHER" id="PTHR47200">
    <property type="entry name" value="THYLAKOID LUMENAL 15 KDA PROTEIN 1, CHLOROPLASTIC"/>
    <property type="match status" value="1"/>
</dbReference>
<feature type="signal peptide" evidence="4">
    <location>
        <begin position="1"/>
        <end position="23"/>
    </location>
</feature>
<evidence type="ECO:0000256" key="1">
    <source>
        <dbReference type="ARBA" id="ARBA00022737"/>
    </source>
</evidence>
<reference evidence="5 6" key="1">
    <citation type="journal article" date="2022" name="Front. Microbiol.">
        <title>High genomic differentiation and limited gene flow indicate recent cryptic speciation within the genus Laspinema (cyanobacteria).</title>
        <authorList>
            <person name="Stanojkovic A."/>
            <person name="Skoupy S."/>
            <person name="Skaloud P."/>
            <person name="Dvorak P."/>
        </authorList>
    </citation>
    <scope>NUCLEOTIDE SEQUENCE [LARGE SCALE GENOMIC DNA]</scope>
    <source>
        <strain evidence="5 6">D2a</strain>
    </source>
</reference>
<dbReference type="EMBL" id="JAMXFF010000001">
    <property type="protein sequence ID" value="MCT7964740.1"/>
    <property type="molecule type" value="Genomic_DNA"/>
</dbReference>
<keyword evidence="1" id="KW-0677">Repeat</keyword>
<evidence type="ECO:0000256" key="2">
    <source>
        <dbReference type="ARBA" id="ARBA00022803"/>
    </source>
</evidence>
<dbReference type="Gene3D" id="2.160.20.80">
    <property type="entry name" value="E3 ubiquitin-protein ligase SopA"/>
    <property type="match status" value="1"/>
</dbReference>
<dbReference type="SUPFAM" id="SSF141571">
    <property type="entry name" value="Pentapeptide repeat-like"/>
    <property type="match status" value="1"/>
</dbReference>
<dbReference type="InterPro" id="IPR044213">
    <property type="entry name" value="At2g44920-like"/>
</dbReference>
<dbReference type="RefSeq" id="WP_368004503.1">
    <property type="nucleotide sequence ID" value="NZ_JAMXFF010000001.1"/>
</dbReference>